<name>A0A679BBM3_ORYSI</name>
<feature type="compositionally biased region" description="Pro residues" evidence="1">
    <location>
        <begin position="67"/>
        <end position="83"/>
    </location>
</feature>
<dbReference type="EMBL" id="AP011488">
    <property type="protein sequence ID" value="BBD82502.1"/>
    <property type="molecule type" value="Genomic_DNA"/>
</dbReference>
<feature type="region of interest" description="Disordered" evidence="1">
    <location>
        <begin position="42"/>
        <end position="153"/>
    </location>
</feature>
<sequence length="230" mass="24128">MKNRVEFAAAAASSYGHIPRVAAGSGLPSCAAGARYRRHFSRGGRQQGTEGAAADATRGCWGRREPLLPPPAAVARPPPPPDLPAAGGMRVEEGEGIAVGKRRWRLTKIPLRSSQPSRSCRRRAADAQAHRQRRCPPPWPKKASSRRSSWQDKTCVAVSGLVGTVTAAGMETDEPATKAAGGEPKPSLVTKAAGEQEKDDEEESSGGGGAEPEVSATPAVVVFSSSHMFT</sequence>
<evidence type="ECO:0000256" key="1">
    <source>
        <dbReference type="SAM" id="MobiDB-lite"/>
    </source>
</evidence>
<reference evidence="2" key="1">
    <citation type="submission" date="2009-05" db="EMBL/GenBank/DDBJ databases">
        <title>Oryza sativa Indica Group genomic DNA, chromosome 11, BAC clone:K0177A07, cultivar:Kasalath.</title>
        <authorList>
            <person name="Matsumoto T."/>
            <person name="Wu J."/>
            <person name="Kanamori H."/>
        </authorList>
    </citation>
    <scope>NUCLEOTIDE SEQUENCE</scope>
</reference>
<evidence type="ECO:0000313" key="2">
    <source>
        <dbReference type="EMBL" id="BBD82502.1"/>
    </source>
</evidence>
<organism evidence="2">
    <name type="scientific">Oryza sativa subsp. indica</name>
    <name type="common">Rice</name>
    <dbReference type="NCBI Taxonomy" id="39946"/>
    <lineage>
        <taxon>Eukaryota</taxon>
        <taxon>Viridiplantae</taxon>
        <taxon>Streptophyta</taxon>
        <taxon>Embryophyta</taxon>
        <taxon>Tracheophyta</taxon>
        <taxon>Spermatophyta</taxon>
        <taxon>Magnoliopsida</taxon>
        <taxon>Liliopsida</taxon>
        <taxon>Poales</taxon>
        <taxon>Poaceae</taxon>
        <taxon>BOP clade</taxon>
        <taxon>Oryzoideae</taxon>
        <taxon>Oryzeae</taxon>
        <taxon>Oryzinae</taxon>
        <taxon>Oryza</taxon>
        <taxon>Oryza sativa</taxon>
    </lineage>
</organism>
<accession>A0A679BBM3</accession>
<gene>
    <name evidence="2" type="primary">K0177A07.19</name>
</gene>
<dbReference type="AlphaFoldDB" id="A0A679BBM3"/>
<feature type="region of interest" description="Disordered" evidence="1">
    <location>
        <begin position="167"/>
        <end position="230"/>
    </location>
</feature>
<protein>
    <submittedName>
        <fullName evidence="2">Uncharacterized protein</fullName>
    </submittedName>
</protein>
<proteinExistence type="predicted"/>